<organism evidence="2 3">
    <name type="scientific">Pterulicium gracile</name>
    <dbReference type="NCBI Taxonomy" id="1884261"/>
    <lineage>
        <taxon>Eukaryota</taxon>
        <taxon>Fungi</taxon>
        <taxon>Dikarya</taxon>
        <taxon>Basidiomycota</taxon>
        <taxon>Agaricomycotina</taxon>
        <taxon>Agaricomycetes</taxon>
        <taxon>Agaricomycetidae</taxon>
        <taxon>Agaricales</taxon>
        <taxon>Pleurotineae</taxon>
        <taxon>Pterulaceae</taxon>
        <taxon>Pterulicium</taxon>
    </lineage>
</organism>
<accession>A0A5C3QAW5</accession>
<keyword evidence="3" id="KW-1185">Reference proteome</keyword>
<reference evidence="2 3" key="1">
    <citation type="journal article" date="2019" name="Nat. Ecol. Evol.">
        <title>Megaphylogeny resolves global patterns of mushroom evolution.</title>
        <authorList>
            <person name="Varga T."/>
            <person name="Krizsan K."/>
            <person name="Foldi C."/>
            <person name="Dima B."/>
            <person name="Sanchez-Garcia M."/>
            <person name="Sanchez-Ramirez S."/>
            <person name="Szollosi G.J."/>
            <person name="Szarkandi J.G."/>
            <person name="Papp V."/>
            <person name="Albert L."/>
            <person name="Andreopoulos W."/>
            <person name="Angelini C."/>
            <person name="Antonin V."/>
            <person name="Barry K.W."/>
            <person name="Bougher N.L."/>
            <person name="Buchanan P."/>
            <person name="Buyck B."/>
            <person name="Bense V."/>
            <person name="Catcheside P."/>
            <person name="Chovatia M."/>
            <person name="Cooper J."/>
            <person name="Damon W."/>
            <person name="Desjardin D."/>
            <person name="Finy P."/>
            <person name="Geml J."/>
            <person name="Haridas S."/>
            <person name="Hughes K."/>
            <person name="Justo A."/>
            <person name="Karasinski D."/>
            <person name="Kautmanova I."/>
            <person name="Kiss B."/>
            <person name="Kocsube S."/>
            <person name="Kotiranta H."/>
            <person name="LaButti K.M."/>
            <person name="Lechner B.E."/>
            <person name="Liimatainen K."/>
            <person name="Lipzen A."/>
            <person name="Lukacs Z."/>
            <person name="Mihaltcheva S."/>
            <person name="Morgado L.N."/>
            <person name="Niskanen T."/>
            <person name="Noordeloos M.E."/>
            <person name="Ohm R.A."/>
            <person name="Ortiz-Santana B."/>
            <person name="Ovrebo C."/>
            <person name="Racz N."/>
            <person name="Riley R."/>
            <person name="Savchenko A."/>
            <person name="Shiryaev A."/>
            <person name="Soop K."/>
            <person name="Spirin V."/>
            <person name="Szebenyi C."/>
            <person name="Tomsovsky M."/>
            <person name="Tulloss R.E."/>
            <person name="Uehling J."/>
            <person name="Grigoriev I.V."/>
            <person name="Vagvolgyi C."/>
            <person name="Papp T."/>
            <person name="Martin F.M."/>
            <person name="Miettinen O."/>
            <person name="Hibbett D.S."/>
            <person name="Nagy L.G."/>
        </authorList>
    </citation>
    <scope>NUCLEOTIDE SEQUENCE [LARGE SCALE GENOMIC DNA]</scope>
    <source>
        <strain evidence="2 3">CBS 309.79</strain>
    </source>
</reference>
<gene>
    <name evidence="2" type="ORF">BDV98DRAFT_214707</name>
</gene>
<name>A0A5C3QAW5_9AGAR</name>
<feature type="compositionally biased region" description="Basic and acidic residues" evidence="1">
    <location>
        <begin position="242"/>
        <end position="252"/>
    </location>
</feature>
<dbReference type="STRING" id="1884261.A0A5C3QAW5"/>
<proteinExistence type="predicted"/>
<evidence type="ECO:0000256" key="1">
    <source>
        <dbReference type="SAM" id="MobiDB-lite"/>
    </source>
</evidence>
<evidence type="ECO:0000313" key="3">
    <source>
        <dbReference type="Proteomes" id="UP000305067"/>
    </source>
</evidence>
<dbReference type="OrthoDB" id="3255261at2759"/>
<protein>
    <submittedName>
        <fullName evidence="2">Uncharacterized protein</fullName>
    </submittedName>
</protein>
<feature type="region of interest" description="Disordered" evidence="1">
    <location>
        <begin position="242"/>
        <end position="278"/>
    </location>
</feature>
<sequence length="278" mass="30753">MARNSCWFFQKIFTRKKEYASRTFSDNIHVLTNKFTNWEPSVKIEVGDYGKINKDTGVFSKIGNIFDDGKTKGTEELKRKTHGQDTKLSLASSNVRAVAFEAGPNIQLAPLGEIAIQSQYQCSRDYGAILLMHKPSTTKLEGSLDTLKSADFEHLLGMYLVTEVDTCPAYAMYLSAKSSEVVKFMFALSAPIAAAMPGVTAGGSLGPAWYNEGTVGVYRSGSEPNQTYTTLFQTWSLGKKKDERRDTVRPGDDISGPDVWAMSVPPWEPLDEDGKEMD</sequence>
<dbReference type="Proteomes" id="UP000305067">
    <property type="component" value="Unassembled WGS sequence"/>
</dbReference>
<dbReference type="AlphaFoldDB" id="A0A5C3QAW5"/>
<feature type="compositionally biased region" description="Acidic residues" evidence="1">
    <location>
        <begin position="269"/>
        <end position="278"/>
    </location>
</feature>
<dbReference type="EMBL" id="ML178841">
    <property type="protein sequence ID" value="TFK98209.1"/>
    <property type="molecule type" value="Genomic_DNA"/>
</dbReference>
<evidence type="ECO:0000313" key="2">
    <source>
        <dbReference type="EMBL" id="TFK98209.1"/>
    </source>
</evidence>